<dbReference type="PANTHER" id="PTHR30290">
    <property type="entry name" value="PERIPLASMIC BINDING COMPONENT OF ABC TRANSPORTER"/>
    <property type="match status" value="1"/>
</dbReference>
<dbReference type="SUPFAM" id="SSF53850">
    <property type="entry name" value="Periplasmic binding protein-like II"/>
    <property type="match status" value="1"/>
</dbReference>
<reference evidence="6 7" key="1">
    <citation type="submission" date="2018-10" db="EMBL/GenBank/DDBJ databases">
        <title>Histidinibacterium lentulum gen. nov., sp. nov., a marine bacterium from the culture broth of Picochlorum sp. 122.</title>
        <authorList>
            <person name="Wang G."/>
        </authorList>
    </citation>
    <scope>NUCLEOTIDE SEQUENCE [LARGE SCALE GENOMIC DNA]</scope>
    <source>
        <strain evidence="6 7">B17</strain>
    </source>
</reference>
<feature type="domain" description="Solute-binding protein family 5" evidence="5">
    <location>
        <begin position="79"/>
        <end position="428"/>
    </location>
</feature>
<comment type="similarity">
    <text evidence="2">Belongs to the bacterial solute-binding protein 5 family.</text>
</comment>
<dbReference type="AlphaFoldDB" id="A0A3N2QR79"/>
<organism evidence="6 7">
    <name type="scientific">Histidinibacterium lentulum</name>
    <dbReference type="NCBI Taxonomy" id="2480588"/>
    <lineage>
        <taxon>Bacteria</taxon>
        <taxon>Pseudomonadati</taxon>
        <taxon>Pseudomonadota</taxon>
        <taxon>Alphaproteobacteria</taxon>
        <taxon>Rhodobacterales</taxon>
        <taxon>Paracoccaceae</taxon>
        <taxon>Histidinibacterium</taxon>
    </lineage>
</organism>
<keyword evidence="3" id="KW-0813">Transport</keyword>
<sequence length="513" mass="54349">MRQTRRSTMTAFTIPFGRIVAASLLAVPLPAAAQNVLRVPFSIDIGSFDPDNAFETQALSAINNVYEGLVEYIPGSTDIGPALAESWTISDDGLTYIFDLVDGATFHDGTPVDSAAVLASMERRGSETMMLNYFLWNVTGIEAPDGDTVVFTLGMPQPSFLDYLSSPWGPKVISPAAIEGNPPEWFAENAVGSGPFRLTEFNRGQQYVLEKFEDYHGEEPYFDVVEIPVIPDIGQQILQLRAGDIDAVPTNYPWAQLAALPPGLELTAAPSMALLFGYVKPGSPLAEDADLRAAVMTALDPDIWVEDIYGPYATPALSLFPATMLTPETPVDFPSDMASAAAAVTAAGGLSLTIGYGSEGADDVDQAADIMAAQLAAIGVDAEVVVLPAGAVYGLQEAMDTAPDIVLTRSVPDAAHPETQAGVFYTTGAILNLMGASLPEADEIANGAFGITDIAARDAAYAEASDLWIEAGLFLPFADVQDVVVHAEGLTDLGLRPVFLPGNIDFGTVRFEE</sequence>
<dbReference type="GO" id="GO:0015833">
    <property type="term" value="P:peptide transport"/>
    <property type="evidence" value="ECO:0007669"/>
    <property type="project" value="TreeGrafter"/>
</dbReference>
<evidence type="ECO:0000256" key="4">
    <source>
        <dbReference type="ARBA" id="ARBA00022729"/>
    </source>
</evidence>
<dbReference type="Pfam" id="PF00496">
    <property type="entry name" value="SBP_bac_5"/>
    <property type="match status" value="1"/>
</dbReference>
<evidence type="ECO:0000259" key="5">
    <source>
        <dbReference type="Pfam" id="PF00496"/>
    </source>
</evidence>
<gene>
    <name evidence="6" type="ORF">EAT49_18010</name>
</gene>
<dbReference type="GO" id="GO:0043190">
    <property type="term" value="C:ATP-binding cassette (ABC) transporter complex"/>
    <property type="evidence" value="ECO:0007669"/>
    <property type="project" value="InterPro"/>
</dbReference>
<dbReference type="PANTHER" id="PTHR30290:SF9">
    <property type="entry name" value="OLIGOPEPTIDE-BINDING PROTEIN APPA"/>
    <property type="match status" value="1"/>
</dbReference>
<dbReference type="InterPro" id="IPR030678">
    <property type="entry name" value="Peptide/Ni-bd"/>
</dbReference>
<dbReference type="EMBL" id="RDRB01000011">
    <property type="protein sequence ID" value="ROT97703.1"/>
    <property type="molecule type" value="Genomic_DNA"/>
</dbReference>
<name>A0A3N2QR79_9RHOB</name>
<evidence type="ECO:0000313" key="7">
    <source>
        <dbReference type="Proteomes" id="UP000268016"/>
    </source>
</evidence>
<comment type="caution">
    <text evidence="6">The sequence shown here is derived from an EMBL/GenBank/DDBJ whole genome shotgun (WGS) entry which is preliminary data.</text>
</comment>
<proteinExistence type="inferred from homology"/>
<evidence type="ECO:0000256" key="2">
    <source>
        <dbReference type="ARBA" id="ARBA00005695"/>
    </source>
</evidence>
<dbReference type="InterPro" id="IPR039424">
    <property type="entry name" value="SBP_5"/>
</dbReference>
<dbReference type="OrthoDB" id="9803988at2"/>
<dbReference type="Gene3D" id="3.40.190.10">
    <property type="entry name" value="Periplasmic binding protein-like II"/>
    <property type="match status" value="1"/>
</dbReference>
<evidence type="ECO:0000313" key="6">
    <source>
        <dbReference type="EMBL" id="ROT97703.1"/>
    </source>
</evidence>
<comment type="subcellular location">
    <subcellularLocation>
        <location evidence="1">Periplasm</location>
    </subcellularLocation>
</comment>
<dbReference type="GO" id="GO:1904680">
    <property type="term" value="F:peptide transmembrane transporter activity"/>
    <property type="evidence" value="ECO:0007669"/>
    <property type="project" value="TreeGrafter"/>
</dbReference>
<dbReference type="PIRSF" id="PIRSF002741">
    <property type="entry name" value="MppA"/>
    <property type="match status" value="1"/>
</dbReference>
<accession>A0A3N2QR79</accession>
<dbReference type="InterPro" id="IPR000914">
    <property type="entry name" value="SBP_5_dom"/>
</dbReference>
<evidence type="ECO:0000256" key="3">
    <source>
        <dbReference type="ARBA" id="ARBA00022448"/>
    </source>
</evidence>
<evidence type="ECO:0000256" key="1">
    <source>
        <dbReference type="ARBA" id="ARBA00004418"/>
    </source>
</evidence>
<keyword evidence="7" id="KW-1185">Reference proteome</keyword>
<keyword evidence="4" id="KW-0732">Signal</keyword>
<dbReference type="GO" id="GO:0030288">
    <property type="term" value="C:outer membrane-bounded periplasmic space"/>
    <property type="evidence" value="ECO:0007669"/>
    <property type="project" value="UniProtKB-ARBA"/>
</dbReference>
<dbReference type="Proteomes" id="UP000268016">
    <property type="component" value="Unassembled WGS sequence"/>
</dbReference>
<dbReference type="Gene3D" id="3.10.105.10">
    <property type="entry name" value="Dipeptide-binding Protein, Domain 3"/>
    <property type="match status" value="1"/>
</dbReference>
<dbReference type="CDD" id="cd00995">
    <property type="entry name" value="PBP2_NikA_DppA_OppA_like"/>
    <property type="match status" value="1"/>
</dbReference>
<protein>
    <submittedName>
        <fullName evidence="6">ABC transporter substrate-binding protein</fullName>
    </submittedName>
</protein>